<organism evidence="2 3">
    <name type="scientific">Pandoravirus celtis</name>
    <dbReference type="NCBI Taxonomy" id="2568002"/>
    <lineage>
        <taxon>Viruses</taxon>
        <taxon>Pandoravirus</taxon>
    </lineage>
</organism>
<sequence length="229" mass="24458">MFFSNDSTCLFVCCWRRCFRHGFFSLLKTFFPIFFLWGSVCLRGFFGRSVRPFSFFFLLVIWGGGLTGLWRASVGRLWAWRECVRARAGRPSLPCRHRLWRAPAVAAHTCVHGRIDANGQSKKATRDTLMQRTTTTRIYSPRGTGLCGLAAAPAPVIVGTAAPALSPCAAAAALRAQSAANAAAANNAAAADTGTVLVAAPVITTTTQTCPCARTAASRGGSCSCSSWA</sequence>
<keyword evidence="1" id="KW-1133">Transmembrane helix</keyword>
<evidence type="ECO:0000313" key="3">
    <source>
        <dbReference type="Proteomes" id="UP001237152"/>
    </source>
</evidence>
<feature type="transmembrane region" description="Helical" evidence="1">
    <location>
        <begin position="52"/>
        <end position="72"/>
    </location>
</feature>
<evidence type="ECO:0000256" key="1">
    <source>
        <dbReference type="SAM" id="Phobius"/>
    </source>
</evidence>
<feature type="transmembrane region" description="Helical" evidence="1">
    <location>
        <begin position="26"/>
        <end position="46"/>
    </location>
</feature>
<proteinExistence type="predicted"/>
<keyword evidence="1" id="KW-0472">Membrane</keyword>
<keyword evidence="1" id="KW-0812">Transmembrane</keyword>
<name>A0A4D6EGL6_9VIRU</name>
<protein>
    <submittedName>
        <fullName evidence="2">Uncharacterized protein</fullName>
    </submittedName>
</protein>
<gene>
    <name evidence="2" type="ORF">pclt_cds_380b</name>
</gene>
<dbReference type="Proteomes" id="UP001237152">
    <property type="component" value="Segment"/>
</dbReference>
<accession>A0A4D6EGL6</accession>
<dbReference type="EMBL" id="MK174290">
    <property type="protein sequence ID" value="QBZ80980.1"/>
    <property type="molecule type" value="Genomic_DNA"/>
</dbReference>
<reference evidence="2" key="1">
    <citation type="journal article" date="2019" name="Front. Microbiol.">
        <title>Pandoravirus Celtis Illustrates the Microevolution Processes at Work in the Giant Pandoraviridae Genomes.</title>
        <authorList>
            <person name="Legendre M."/>
            <person name="Alempic J.M."/>
            <person name="Philippe N."/>
            <person name="Lartigue A."/>
            <person name="Jeudy S."/>
            <person name="Poirot O."/>
            <person name="Ta N.T."/>
            <person name="Nin S."/>
            <person name="Coute Y."/>
            <person name="Abergel C."/>
            <person name="Claverie J.M."/>
        </authorList>
    </citation>
    <scope>NUCLEOTIDE SEQUENCE</scope>
</reference>
<evidence type="ECO:0000313" key="2">
    <source>
        <dbReference type="EMBL" id="QBZ80980.1"/>
    </source>
</evidence>